<evidence type="ECO:0000256" key="4">
    <source>
        <dbReference type="SAM" id="Phobius"/>
    </source>
</evidence>
<comment type="caution">
    <text evidence="6">The sequence shown here is derived from an EMBL/GenBank/DDBJ whole genome shotgun (WGS) entry which is preliminary data.</text>
</comment>
<feature type="transmembrane region" description="Helical" evidence="4">
    <location>
        <begin position="61"/>
        <end position="80"/>
    </location>
</feature>
<name>A0A7V3VUX3_UNCW3</name>
<feature type="coiled-coil region" evidence="3">
    <location>
        <begin position="219"/>
        <end position="246"/>
    </location>
</feature>
<evidence type="ECO:0000256" key="1">
    <source>
        <dbReference type="ARBA" id="ARBA00023224"/>
    </source>
</evidence>
<evidence type="ECO:0000256" key="2">
    <source>
        <dbReference type="PROSITE-ProRule" id="PRU00284"/>
    </source>
</evidence>
<keyword evidence="4" id="KW-1133">Transmembrane helix</keyword>
<dbReference type="PANTHER" id="PTHR32089">
    <property type="entry name" value="METHYL-ACCEPTING CHEMOTAXIS PROTEIN MCPB"/>
    <property type="match status" value="1"/>
</dbReference>
<reference evidence="6" key="1">
    <citation type="journal article" date="2020" name="mSystems">
        <title>Genome- and Community-Level Interaction Insights into Carbon Utilization and Element Cycling Functions of Hydrothermarchaeota in Hydrothermal Sediment.</title>
        <authorList>
            <person name="Zhou Z."/>
            <person name="Liu Y."/>
            <person name="Xu W."/>
            <person name="Pan J."/>
            <person name="Luo Z.H."/>
            <person name="Li M."/>
        </authorList>
    </citation>
    <scope>NUCLEOTIDE SEQUENCE [LARGE SCALE GENOMIC DNA]</scope>
    <source>
        <strain evidence="6">SpSt-961</strain>
    </source>
</reference>
<sequence length="522" mass="58102">MKINMKLLSLFGFLIQILLFLPFAKKFFLIPGNYVIYLVIILINFVSTLILLPKFTLVGTFYIYFLTTLFAFVIAGLTLQNYSNNFLPLFIAGIITGIFVGIVLYFMRKNLYQKDYKGEFHFIVENTLLFFAPSSYVIGLILNLPSDSIIMLYCVLLLISLLISVVIQISLNTAVKQLESAINEKAMTPDYTTNIPALKRLYSTINSFFGKITSSLKEIERLGVEIRNSSEDLSSASEEMNASLEEVSSTIQHIAKGAQDQSEAITAIARSIEELDKLTTSISSQVKMANVSSRRTTDSAKKGMEFSIQQARILKDIFEQTRFIEDKMSKLRDQATEIKKIVDIIQGITEQTDLLALNAAIEAARVGEQGKGFAVVADEIRNLANETQQSSNTVENLINEINKTIQELNNLLNLEREKIDEANASASQTEEEFSGIVKAVNLVTDMISRINEAAVNQLNNTKELVKRIEQVAQVAADTAAATEEVSAAVEEQTASMEQFTSTAQLLSQVVAKLNEILEVIKK</sequence>
<evidence type="ECO:0000313" key="6">
    <source>
        <dbReference type="EMBL" id="HGE78460.1"/>
    </source>
</evidence>
<keyword evidence="3" id="KW-0175">Coiled coil</keyword>
<feature type="coiled-coil region" evidence="3">
    <location>
        <begin position="380"/>
        <end position="471"/>
    </location>
</feature>
<protein>
    <recommendedName>
        <fullName evidence="5">Methyl-accepting transducer domain-containing protein</fullName>
    </recommendedName>
</protein>
<evidence type="ECO:0000256" key="3">
    <source>
        <dbReference type="SAM" id="Coils"/>
    </source>
</evidence>
<feature type="transmembrane region" description="Helical" evidence="4">
    <location>
        <begin position="86"/>
        <end position="106"/>
    </location>
</feature>
<dbReference type="PROSITE" id="PS50111">
    <property type="entry name" value="CHEMOTAXIS_TRANSDUC_2"/>
    <property type="match status" value="1"/>
</dbReference>
<dbReference type="GO" id="GO:0007165">
    <property type="term" value="P:signal transduction"/>
    <property type="evidence" value="ECO:0007669"/>
    <property type="project" value="UniProtKB-KW"/>
</dbReference>
<proteinExistence type="predicted"/>
<dbReference type="SMART" id="SM00283">
    <property type="entry name" value="MA"/>
    <property type="match status" value="1"/>
</dbReference>
<feature type="domain" description="Methyl-accepting transducer" evidence="5">
    <location>
        <begin position="236"/>
        <end position="493"/>
    </location>
</feature>
<dbReference type="EMBL" id="DTOZ01000144">
    <property type="protein sequence ID" value="HGE78460.1"/>
    <property type="molecule type" value="Genomic_DNA"/>
</dbReference>
<feature type="transmembrane region" description="Helical" evidence="4">
    <location>
        <begin position="34"/>
        <end position="52"/>
    </location>
</feature>
<feature type="transmembrane region" description="Helical" evidence="4">
    <location>
        <begin position="127"/>
        <end position="144"/>
    </location>
</feature>
<dbReference type="AlphaFoldDB" id="A0A7V3VUX3"/>
<keyword evidence="1 2" id="KW-0807">Transducer</keyword>
<dbReference type="SUPFAM" id="SSF58104">
    <property type="entry name" value="Methyl-accepting chemotaxis protein (MCP) signaling domain"/>
    <property type="match status" value="1"/>
</dbReference>
<keyword evidence="4" id="KW-0812">Transmembrane</keyword>
<organism evidence="6">
    <name type="scientific">candidate division WOR-3 bacterium</name>
    <dbReference type="NCBI Taxonomy" id="2052148"/>
    <lineage>
        <taxon>Bacteria</taxon>
        <taxon>Bacteria division WOR-3</taxon>
    </lineage>
</organism>
<dbReference type="PANTHER" id="PTHR32089:SF112">
    <property type="entry name" value="LYSOZYME-LIKE PROTEIN-RELATED"/>
    <property type="match status" value="1"/>
</dbReference>
<dbReference type="Gene3D" id="1.10.287.950">
    <property type="entry name" value="Methyl-accepting chemotaxis protein"/>
    <property type="match status" value="1"/>
</dbReference>
<dbReference type="InterPro" id="IPR004089">
    <property type="entry name" value="MCPsignal_dom"/>
</dbReference>
<feature type="transmembrane region" description="Helical" evidence="4">
    <location>
        <begin position="150"/>
        <end position="171"/>
    </location>
</feature>
<dbReference type="GO" id="GO:0016020">
    <property type="term" value="C:membrane"/>
    <property type="evidence" value="ECO:0007669"/>
    <property type="project" value="InterPro"/>
</dbReference>
<gene>
    <name evidence="6" type="ORF">ENX68_05620</name>
</gene>
<dbReference type="Pfam" id="PF00015">
    <property type="entry name" value="MCPsignal"/>
    <property type="match status" value="1"/>
</dbReference>
<accession>A0A7V3VUX3</accession>
<evidence type="ECO:0000259" key="5">
    <source>
        <dbReference type="PROSITE" id="PS50111"/>
    </source>
</evidence>
<keyword evidence="4" id="KW-0472">Membrane</keyword>